<accession>A0ABX8RE79</accession>
<dbReference type="InterPro" id="IPR010559">
    <property type="entry name" value="Sig_transdc_His_kin_internal"/>
</dbReference>
<evidence type="ECO:0000256" key="9">
    <source>
        <dbReference type="ARBA" id="ARBA00023012"/>
    </source>
</evidence>
<evidence type="ECO:0000313" key="14">
    <source>
        <dbReference type="Proteomes" id="UP000886818"/>
    </source>
</evidence>
<organism evidence="13 14">
    <name type="scientific">Crassaminicella indica</name>
    <dbReference type="NCBI Taxonomy" id="2855394"/>
    <lineage>
        <taxon>Bacteria</taxon>
        <taxon>Bacillati</taxon>
        <taxon>Bacillota</taxon>
        <taxon>Clostridia</taxon>
        <taxon>Eubacteriales</taxon>
        <taxon>Clostridiaceae</taxon>
        <taxon>Crassaminicella</taxon>
    </lineage>
</organism>
<keyword evidence="5" id="KW-0547">Nucleotide-binding</keyword>
<protein>
    <submittedName>
        <fullName evidence="13">Sensor histidine kinase</fullName>
    </submittedName>
</protein>
<evidence type="ECO:0000313" key="13">
    <source>
        <dbReference type="EMBL" id="QXM07395.1"/>
    </source>
</evidence>
<dbReference type="GO" id="GO:0016301">
    <property type="term" value="F:kinase activity"/>
    <property type="evidence" value="ECO:0007669"/>
    <property type="project" value="UniProtKB-KW"/>
</dbReference>
<evidence type="ECO:0000256" key="4">
    <source>
        <dbReference type="ARBA" id="ARBA00022692"/>
    </source>
</evidence>
<dbReference type="EMBL" id="CP078093">
    <property type="protein sequence ID" value="QXM07395.1"/>
    <property type="molecule type" value="Genomic_DNA"/>
</dbReference>
<evidence type="ECO:0000256" key="2">
    <source>
        <dbReference type="ARBA" id="ARBA00022475"/>
    </source>
</evidence>
<feature type="transmembrane region" description="Helical" evidence="11">
    <location>
        <begin position="40"/>
        <end position="61"/>
    </location>
</feature>
<keyword evidence="3" id="KW-0808">Transferase</keyword>
<feature type="domain" description="Histidine kinase/HSP90-like ATPase" evidence="12">
    <location>
        <begin position="449"/>
        <end position="556"/>
    </location>
</feature>
<name>A0ABX8RE79_9CLOT</name>
<keyword evidence="10 11" id="KW-0472">Membrane</keyword>
<keyword evidence="9" id="KW-0902">Two-component regulatory system</keyword>
<feature type="transmembrane region" description="Helical" evidence="11">
    <location>
        <begin position="73"/>
        <end position="96"/>
    </location>
</feature>
<dbReference type="Pfam" id="PF06580">
    <property type="entry name" value="His_kinase"/>
    <property type="match status" value="1"/>
</dbReference>
<evidence type="ECO:0000256" key="6">
    <source>
        <dbReference type="ARBA" id="ARBA00022777"/>
    </source>
</evidence>
<feature type="transmembrane region" description="Helical" evidence="11">
    <location>
        <begin position="103"/>
        <end position="123"/>
    </location>
</feature>
<keyword evidence="4 11" id="KW-0812">Transmembrane</keyword>
<dbReference type="InterPro" id="IPR011620">
    <property type="entry name" value="Sig_transdc_His_kinase_LytS_TM"/>
</dbReference>
<evidence type="ECO:0000256" key="10">
    <source>
        <dbReference type="ARBA" id="ARBA00023136"/>
    </source>
</evidence>
<evidence type="ECO:0000256" key="11">
    <source>
        <dbReference type="SAM" id="Phobius"/>
    </source>
</evidence>
<dbReference type="Pfam" id="PF02518">
    <property type="entry name" value="HATPase_c"/>
    <property type="match status" value="1"/>
</dbReference>
<dbReference type="Proteomes" id="UP000886818">
    <property type="component" value="Chromosome"/>
</dbReference>
<dbReference type="InterPro" id="IPR003594">
    <property type="entry name" value="HATPase_dom"/>
</dbReference>
<reference evidence="13" key="1">
    <citation type="submission" date="2021-07" db="EMBL/GenBank/DDBJ databases">
        <title>Complete genome sequence of Crassaminicella sp. 143-21, isolated from a deep-sea hydrothermal vent.</title>
        <authorList>
            <person name="Li X."/>
        </authorList>
    </citation>
    <scope>NUCLEOTIDE SEQUENCE</scope>
    <source>
        <strain evidence="13">143-21</strain>
    </source>
</reference>
<dbReference type="SMART" id="SM00387">
    <property type="entry name" value="HATPase_c"/>
    <property type="match status" value="1"/>
</dbReference>
<proteinExistence type="predicted"/>
<sequence length="557" mass="62031">MIELLKHLINNLGYVIVIAFFISKLNTFRQMIQKEKIGRVETLILAFIFGGIGIIGTYVGIDVRGAIANTRNIGVIVGGILCGPFVGIVGGILAATHRILIDAGGITAFPCAMATAIGGYLSGIIYKKSNIKNRWFYGLLGGIVVENLSMTFILLFSKPFPLALSIVKDIYVPMVLINGVGIAIVIMITENIFEAEEEIAAKQAKHALEIANKTLPYFRDVNNNSLKKICEIIKTSVKADAVSITDKKYILAHVGSGEDHHTVGKSILTRATERVIKEGIIEILNTPEEIDCMDENCPLKSGIIVPLKENEKVIGTLKIYYNDENHITFRDISLAEGLSQLISTQLEISKLEKLKEMANKSEIKALQAQINPHFLFNALHTIVSFMRMDIDKARELIIDLSTYLRYNIEKGDELVSLKKELEQVRAYVKIEQARYGKKLHIIYDIDDNIDIKIPSLTIQPLVENAIKHGILKAHQDGGFIKICVKEKKDRVQIIIEDNGVGIEEEVICGIKKGKTKEGSIGLLNVHNRLELIYGKGLKIERLQKGTRISFEIYRKEG</sequence>
<dbReference type="PANTHER" id="PTHR34220:SF7">
    <property type="entry name" value="SENSOR HISTIDINE KINASE YPDA"/>
    <property type="match status" value="1"/>
</dbReference>
<keyword evidence="8 11" id="KW-1133">Transmembrane helix</keyword>
<comment type="subcellular location">
    <subcellularLocation>
        <location evidence="1">Cell membrane</location>
        <topology evidence="1">Multi-pass membrane protein</topology>
    </subcellularLocation>
</comment>
<keyword evidence="14" id="KW-1185">Reference proteome</keyword>
<feature type="transmembrane region" description="Helical" evidence="11">
    <location>
        <begin position="135"/>
        <end position="157"/>
    </location>
</feature>
<evidence type="ECO:0000256" key="7">
    <source>
        <dbReference type="ARBA" id="ARBA00022840"/>
    </source>
</evidence>
<keyword evidence="7" id="KW-0067">ATP-binding</keyword>
<evidence type="ECO:0000256" key="8">
    <source>
        <dbReference type="ARBA" id="ARBA00022989"/>
    </source>
</evidence>
<dbReference type="InterPro" id="IPR050640">
    <property type="entry name" value="Bact_2-comp_sensor_kinase"/>
</dbReference>
<feature type="transmembrane region" description="Helical" evidence="11">
    <location>
        <begin position="169"/>
        <end position="188"/>
    </location>
</feature>
<feature type="transmembrane region" description="Helical" evidence="11">
    <location>
        <begin position="12"/>
        <end position="28"/>
    </location>
</feature>
<keyword evidence="6 13" id="KW-0418">Kinase</keyword>
<gene>
    <name evidence="13" type="ORF">KVH43_05095</name>
</gene>
<evidence type="ECO:0000256" key="3">
    <source>
        <dbReference type="ARBA" id="ARBA00022679"/>
    </source>
</evidence>
<dbReference type="PANTHER" id="PTHR34220">
    <property type="entry name" value="SENSOR HISTIDINE KINASE YPDA"/>
    <property type="match status" value="1"/>
</dbReference>
<evidence type="ECO:0000256" key="1">
    <source>
        <dbReference type="ARBA" id="ARBA00004651"/>
    </source>
</evidence>
<keyword evidence="2" id="KW-1003">Cell membrane</keyword>
<dbReference type="Pfam" id="PF07694">
    <property type="entry name" value="5TM-5TMR_LYT"/>
    <property type="match status" value="1"/>
</dbReference>
<evidence type="ECO:0000256" key="5">
    <source>
        <dbReference type="ARBA" id="ARBA00022741"/>
    </source>
</evidence>
<evidence type="ECO:0000259" key="12">
    <source>
        <dbReference type="SMART" id="SM00387"/>
    </source>
</evidence>